<dbReference type="NCBIfam" id="TIGR00055">
    <property type="entry name" value="uppS"/>
    <property type="match status" value="1"/>
</dbReference>
<keyword evidence="3" id="KW-0460">Magnesium</keyword>
<dbReference type="EMBL" id="JAQNDN010000019">
    <property type="protein sequence ID" value="MDC0672507.1"/>
    <property type="molecule type" value="Genomic_DNA"/>
</dbReference>
<dbReference type="Proteomes" id="UP001217838">
    <property type="component" value="Unassembled WGS sequence"/>
</dbReference>
<keyword evidence="3" id="KW-0479">Metal-binding</keyword>
<accession>A0ABT5BEK5</accession>
<keyword evidence="1 3" id="KW-0808">Transferase</keyword>
<dbReference type="Gene3D" id="3.40.1180.10">
    <property type="entry name" value="Decaprenyl diphosphate synthase-like"/>
    <property type="match status" value="1"/>
</dbReference>
<evidence type="ECO:0000313" key="5">
    <source>
        <dbReference type="Proteomes" id="UP001217838"/>
    </source>
</evidence>
<dbReference type="GO" id="GO:0016740">
    <property type="term" value="F:transferase activity"/>
    <property type="evidence" value="ECO:0007669"/>
    <property type="project" value="UniProtKB-KW"/>
</dbReference>
<dbReference type="CDD" id="cd00475">
    <property type="entry name" value="Cis_IPPS"/>
    <property type="match status" value="1"/>
</dbReference>
<dbReference type="Pfam" id="PF01255">
    <property type="entry name" value="Prenyltransf"/>
    <property type="match status" value="1"/>
</dbReference>
<feature type="binding site" evidence="3">
    <location>
        <begin position="207"/>
        <end position="209"/>
    </location>
    <ligand>
        <name>substrate</name>
    </ligand>
</feature>
<feature type="binding site" evidence="3">
    <location>
        <position position="220"/>
    </location>
    <ligand>
        <name>Mg(2+)</name>
        <dbReference type="ChEBI" id="CHEBI:18420"/>
    </ligand>
</feature>
<feature type="binding site" evidence="3">
    <location>
        <position position="36"/>
    </location>
    <ligand>
        <name>Mg(2+)</name>
        <dbReference type="ChEBI" id="CHEBI:18420"/>
    </ligand>
</feature>
<dbReference type="EC" id="2.5.1.-" evidence="3"/>
<evidence type="ECO:0000256" key="2">
    <source>
        <dbReference type="ARBA" id="ARBA00038453"/>
    </source>
</evidence>
<feature type="binding site" evidence="3">
    <location>
        <position position="41"/>
    </location>
    <ligand>
        <name>substrate</name>
    </ligand>
</feature>
<keyword evidence="5" id="KW-1185">Reference proteome</keyword>
<dbReference type="InterPro" id="IPR018520">
    <property type="entry name" value="UPP_synth-like_CS"/>
</dbReference>
<feature type="binding site" evidence="3">
    <location>
        <begin position="82"/>
        <end position="84"/>
    </location>
    <ligand>
        <name>substrate</name>
    </ligand>
</feature>
<feature type="binding site" evidence="3">
    <location>
        <begin position="37"/>
        <end position="40"/>
    </location>
    <ligand>
        <name>substrate</name>
    </ligand>
</feature>
<comment type="cofactor">
    <cofactor evidence="3">
        <name>Mg(2+)</name>
        <dbReference type="ChEBI" id="CHEBI:18420"/>
    </cofactor>
    <text evidence="3">Binds 2 magnesium ions per subunit.</text>
</comment>
<reference evidence="4 5" key="1">
    <citation type="submission" date="2022-11" db="EMBL/GenBank/DDBJ databases">
        <title>Minimal conservation of predation-associated metabolite biosynthetic gene clusters underscores biosynthetic potential of Myxococcota including descriptions for ten novel species: Archangium lansinium sp. nov., Myxococcus landrumus sp. nov., Nannocystis bai.</title>
        <authorList>
            <person name="Ahearne A."/>
            <person name="Stevens C."/>
            <person name="Dowd S."/>
        </authorList>
    </citation>
    <scope>NUCLEOTIDE SEQUENCE [LARGE SCALE GENOMIC DNA]</scope>
    <source>
        <strain evidence="4 5">NCELM</strain>
    </source>
</reference>
<evidence type="ECO:0000256" key="3">
    <source>
        <dbReference type="HAMAP-Rule" id="MF_01139"/>
    </source>
</evidence>
<feature type="binding site" evidence="3">
    <location>
        <position position="201"/>
    </location>
    <ligand>
        <name>substrate</name>
    </ligand>
</feature>
<feature type="active site" description="Proton acceptor" evidence="3">
    <location>
        <position position="85"/>
    </location>
</feature>
<dbReference type="InterPro" id="IPR001441">
    <property type="entry name" value="UPP_synth-like"/>
</dbReference>
<dbReference type="PANTHER" id="PTHR10291">
    <property type="entry name" value="DEHYDRODOLICHYL DIPHOSPHATE SYNTHASE FAMILY MEMBER"/>
    <property type="match status" value="1"/>
</dbReference>
<comment type="caution">
    <text evidence="3">Lacks conserved residue(s) required for the propagation of feature annotation.</text>
</comment>
<sequence>MKDISLARGADPARDRQIQSNLNRDRLPKHLGIVLDGNRRWARARSYLDVSEGHRIGFEKIPEVLAWCDDRGIRTVTLWMLSSDNIRNRSQTELEALYEIDEDVVRKLVATRRFRVRLIGCSEMLPDRLSALLREAEQETAQLDAIQVNLAIGYGGREDLLDAISSLIAEILATGDTDITAERLAAHLSTAGQPDPDLIIRTSGEKRTSGFLLWQAALAEYYFCDCHWPDFSESELDKALRTYGARQRRFGA</sequence>
<dbReference type="InterPro" id="IPR036424">
    <property type="entry name" value="UPP_synth-like_sf"/>
</dbReference>
<comment type="similarity">
    <text evidence="2">Belongs to the UPP synthase family. Z-FPP synthase subfamily.</text>
</comment>
<dbReference type="PANTHER" id="PTHR10291:SF43">
    <property type="entry name" value="DEHYDRODOLICHYL DIPHOSPHATE SYNTHASE COMPLEX SUBUNIT DHDDS"/>
    <property type="match status" value="1"/>
</dbReference>
<dbReference type="SUPFAM" id="SSF64005">
    <property type="entry name" value="Undecaprenyl diphosphate synthase"/>
    <property type="match status" value="1"/>
</dbReference>
<protein>
    <recommendedName>
        <fullName evidence="3">Isoprenyl transferase</fullName>
        <ecNumber evidence="3">2.5.1.-</ecNumber>
    </recommendedName>
</protein>
<feature type="active site" evidence="3">
    <location>
        <position position="36"/>
    </location>
</feature>
<comment type="function">
    <text evidence="3">Catalyzes the condensation of isopentenyl diphosphate (IPP) with allylic pyrophosphates generating different type of terpenoids.</text>
</comment>
<evidence type="ECO:0000313" key="4">
    <source>
        <dbReference type="EMBL" id="MDC0672507.1"/>
    </source>
</evidence>
<proteinExistence type="inferred from homology"/>
<feature type="binding site" evidence="3">
    <location>
        <position position="54"/>
    </location>
    <ligand>
        <name>substrate</name>
    </ligand>
</feature>
<name>A0ABT5BEK5_9BACT</name>
<comment type="subunit">
    <text evidence="3">Homodimer.</text>
</comment>
<organism evidence="4 5">
    <name type="scientific">Nannocystis radixulma</name>
    <dbReference type="NCBI Taxonomy" id="2995305"/>
    <lineage>
        <taxon>Bacteria</taxon>
        <taxon>Pseudomonadati</taxon>
        <taxon>Myxococcota</taxon>
        <taxon>Polyangia</taxon>
        <taxon>Nannocystales</taxon>
        <taxon>Nannocystaceae</taxon>
        <taxon>Nannocystis</taxon>
    </lineage>
</organism>
<feature type="binding site" evidence="3">
    <location>
        <position position="89"/>
    </location>
    <ligand>
        <name>substrate</name>
    </ligand>
</feature>
<evidence type="ECO:0000256" key="1">
    <source>
        <dbReference type="ARBA" id="ARBA00022679"/>
    </source>
</evidence>
<dbReference type="RefSeq" id="WP_272004302.1">
    <property type="nucleotide sequence ID" value="NZ_JAQNDN010000019.1"/>
</dbReference>
<comment type="caution">
    <text evidence="4">The sequence shown here is derived from an EMBL/GenBank/DDBJ whole genome shotgun (WGS) entry which is preliminary data.</text>
</comment>
<dbReference type="HAMAP" id="MF_01139">
    <property type="entry name" value="ISPT"/>
    <property type="match status" value="1"/>
</dbReference>
<gene>
    <name evidence="4" type="primary">uppS</name>
    <name evidence="4" type="ORF">POL58_32455</name>
</gene>
<dbReference type="PROSITE" id="PS01066">
    <property type="entry name" value="UPP_SYNTHASE"/>
    <property type="match status" value="1"/>
</dbReference>